<dbReference type="EMBL" id="SSMQ01000004">
    <property type="protein sequence ID" value="TKD12163.1"/>
    <property type="molecule type" value="Genomic_DNA"/>
</dbReference>
<evidence type="ECO:0000256" key="1">
    <source>
        <dbReference type="SAM" id="MobiDB-lite"/>
    </source>
</evidence>
<comment type="caution">
    <text evidence="2">The sequence shown here is derived from an EMBL/GenBank/DDBJ whole genome shotgun (WGS) entry which is preliminary data.</text>
</comment>
<sequence length="237" mass="25311">MADTYIDYLECLEYGDFFLNEVQKLAGASALVDIVKLHDHVAGAMIGVAAELEKQGIKRSTVRVDRKEVEARSLALRKDVEKFYHYLGSLDEDVAHDADAFFPGGNQGSLAALKPADLAQKAGEILRGFSANANKDLPEAAKWRARIEGTQGALVGALAGKGTSSGHAIQGTTALVAARETFLVAYNGVAKRIVLGLLVSLGRKDELKLFFKDLQVNESRPSKAEADPPAGTDTPGT</sequence>
<proteinExistence type="predicted"/>
<evidence type="ECO:0000313" key="2">
    <source>
        <dbReference type="EMBL" id="TKD12163.1"/>
    </source>
</evidence>
<dbReference type="Proteomes" id="UP000309215">
    <property type="component" value="Unassembled WGS sequence"/>
</dbReference>
<dbReference type="RefSeq" id="WP_136927957.1">
    <property type="nucleotide sequence ID" value="NZ_SSMQ01000004.1"/>
</dbReference>
<evidence type="ECO:0000313" key="3">
    <source>
        <dbReference type="Proteomes" id="UP000309215"/>
    </source>
</evidence>
<dbReference type="OrthoDB" id="5510690at2"/>
<protein>
    <submittedName>
        <fullName evidence="2">Uncharacterized protein</fullName>
    </submittedName>
</protein>
<accession>A0A4U1JI67</accession>
<reference evidence="2 3" key="1">
    <citation type="submission" date="2019-04" db="EMBL/GenBank/DDBJ databases">
        <authorList>
            <person name="Li Y."/>
            <person name="Wang J."/>
        </authorList>
    </citation>
    <scope>NUCLEOTIDE SEQUENCE [LARGE SCALE GENOMIC DNA]</scope>
    <source>
        <strain evidence="2 3">DSM 14668</strain>
    </source>
</reference>
<name>A0A4U1JI67_9BACT</name>
<keyword evidence="3" id="KW-1185">Reference proteome</keyword>
<feature type="region of interest" description="Disordered" evidence="1">
    <location>
        <begin position="218"/>
        <end position="237"/>
    </location>
</feature>
<organism evidence="2 3">
    <name type="scientific">Polyangium fumosum</name>
    <dbReference type="NCBI Taxonomy" id="889272"/>
    <lineage>
        <taxon>Bacteria</taxon>
        <taxon>Pseudomonadati</taxon>
        <taxon>Myxococcota</taxon>
        <taxon>Polyangia</taxon>
        <taxon>Polyangiales</taxon>
        <taxon>Polyangiaceae</taxon>
        <taxon>Polyangium</taxon>
    </lineage>
</organism>
<dbReference type="AlphaFoldDB" id="A0A4U1JI67"/>
<gene>
    <name evidence="2" type="ORF">E8A74_06035</name>
</gene>